<sequence length="150" mass="17185">MFLFPSDASSSQWPSGLAKDISPKIFSTAKHDHQHDEQPSLKHAMNQKLLSHAAVIDMVHITFIKVQTTEDSLHSYKEVSLFICNVRIRMPFTMKQKARAQSVSRGDNVPFCYYMLNLKERHNGDKGITITYIRCDRNVIKTGPVRHNDV</sequence>
<organism evidence="1 2">
    <name type="scientific">Phycomyces blakesleeanus (strain ATCC 8743b / DSM 1359 / FGSC 10004 / NBRC 33097 / NRRL 1555)</name>
    <dbReference type="NCBI Taxonomy" id="763407"/>
    <lineage>
        <taxon>Eukaryota</taxon>
        <taxon>Fungi</taxon>
        <taxon>Fungi incertae sedis</taxon>
        <taxon>Mucoromycota</taxon>
        <taxon>Mucoromycotina</taxon>
        <taxon>Mucoromycetes</taxon>
        <taxon>Mucorales</taxon>
        <taxon>Phycomycetaceae</taxon>
        <taxon>Phycomyces</taxon>
    </lineage>
</organism>
<dbReference type="InParanoid" id="A0A162XAF6"/>
<name>A0A162XAF6_PHYB8</name>
<dbReference type="GeneID" id="28999401"/>
<accession>A0A162XAF6</accession>
<proteinExistence type="predicted"/>
<evidence type="ECO:0000313" key="1">
    <source>
        <dbReference type="EMBL" id="OAD73535.1"/>
    </source>
</evidence>
<protein>
    <submittedName>
        <fullName evidence="1">Uncharacterized protein</fullName>
    </submittedName>
</protein>
<dbReference type="EMBL" id="KV440981">
    <property type="protein sequence ID" value="OAD73535.1"/>
    <property type="molecule type" value="Genomic_DNA"/>
</dbReference>
<dbReference type="VEuPathDB" id="FungiDB:PHYBLDRAFT_181574"/>
<reference evidence="2" key="1">
    <citation type="submission" date="2015-06" db="EMBL/GenBank/DDBJ databases">
        <title>Expansion of signal transduction pathways in fungi by whole-genome duplication.</title>
        <authorList>
            <consortium name="DOE Joint Genome Institute"/>
            <person name="Corrochano L.M."/>
            <person name="Kuo A."/>
            <person name="Marcet-Houben M."/>
            <person name="Polaino S."/>
            <person name="Salamov A."/>
            <person name="Villalobos J.M."/>
            <person name="Alvarez M.I."/>
            <person name="Avalos J."/>
            <person name="Benito E.P."/>
            <person name="Benoit I."/>
            <person name="Burger G."/>
            <person name="Camino L.P."/>
            <person name="Canovas D."/>
            <person name="Cerda-Olmedo E."/>
            <person name="Cheng J.-F."/>
            <person name="Dominguez A."/>
            <person name="Elias M."/>
            <person name="Eslava A.P."/>
            <person name="Glaser F."/>
            <person name="Grimwood J."/>
            <person name="Gutierrez G."/>
            <person name="Heitman J."/>
            <person name="Henrissat B."/>
            <person name="Iturriaga E.A."/>
            <person name="Lang B.F."/>
            <person name="Lavin J.L."/>
            <person name="Lee S."/>
            <person name="Li W."/>
            <person name="Lindquist E."/>
            <person name="Lopez-Garcia S."/>
            <person name="Luque E.M."/>
            <person name="Marcos A.T."/>
            <person name="Martin J."/>
            <person name="McCluskey K."/>
            <person name="Medina H.R."/>
            <person name="Miralles-Duran A."/>
            <person name="Miyazaki A."/>
            <person name="Munoz-Torres E."/>
            <person name="Oguiza J.A."/>
            <person name="Ohm R."/>
            <person name="Olmedo M."/>
            <person name="Orejas M."/>
            <person name="Ortiz-Castellanos L."/>
            <person name="Pisabarro A.G."/>
            <person name="Rodriguez-Romero J."/>
            <person name="Ruiz-Herrera J."/>
            <person name="Ruiz-Vazquez R."/>
            <person name="Sanz C."/>
            <person name="Schackwitz W."/>
            <person name="Schmutz J."/>
            <person name="Shahriari M."/>
            <person name="Shelest E."/>
            <person name="Silva-Franco F."/>
            <person name="Soanes D."/>
            <person name="Syed K."/>
            <person name="Tagua V.G."/>
            <person name="Talbot N.J."/>
            <person name="Thon M."/>
            <person name="De vries R.P."/>
            <person name="Wiebenga A."/>
            <person name="Yadav J.S."/>
            <person name="Braun E.L."/>
            <person name="Baker S."/>
            <person name="Garre V."/>
            <person name="Horwitz B."/>
            <person name="Torres-Martinez S."/>
            <person name="Idnurm A."/>
            <person name="Herrera-Estrella A."/>
            <person name="Gabaldon T."/>
            <person name="Grigoriev I.V."/>
        </authorList>
    </citation>
    <scope>NUCLEOTIDE SEQUENCE [LARGE SCALE GENOMIC DNA]</scope>
    <source>
        <strain evidence="2">NRRL 1555(-)</strain>
    </source>
</reference>
<gene>
    <name evidence="1" type="ORF">PHYBLDRAFT_181574</name>
</gene>
<keyword evidence="2" id="KW-1185">Reference proteome</keyword>
<dbReference type="AlphaFoldDB" id="A0A162XAF6"/>
<dbReference type="RefSeq" id="XP_018291575.1">
    <property type="nucleotide sequence ID" value="XM_018438495.1"/>
</dbReference>
<evidence type="ECO:0000313" key="2">
    <source>
        <dbReference type="Proteomes" id="UP000077315"/>
    </source>
</evidence>
<dbReference type="Proteomes" id="UP000077315">
    <property type="component" value="Unassembled WGS sequence"/>
</dbReference>